<comment type="caution">
    <text evidence="1">The sequence shown here is derived from an EMBL/GenBank/DDBJ whole genome shotgun (WGS) entry which is preliminary data.</text>
</comment>
<dbReference type="GO" id="GO:0016829">
    <property type="term" value="F:lyase activity"/>
    <property type="evidence" value="ECO:0007669"/>
    <property type="project" value="UniProtKB-KW"/>
</dbReference>
<keyword evidence="2" id="KW-1185">Reference proteome</keyword>
<reference evidence="1 2" key="1">
    <citation type="submission" date="2018-06" db="EMBL/GenBank/DDBJ databases">
        <title>Nitrincola tibetense sp. nov., isolated from Lake XuguoCo on Tibetan Plateau.</title>
        <authorList>
            <person name="Xing P."/>
        </authorList>
    </citation>
    <scope>NUCLEOTIDE SEQUENCE [LARGE SCALE GENOMIC DNA]</scope>
    <source>
        <strain evidence="2">xg18</strain>
    </source>
</reference>
<dbReference type="PANTHER" id="PTHR38657">
    <property type="entry name" value="SLR1343 PROTEIN"/>
    <property type="match status" value="1"/>
</dbReference>
<sequence>MKRLKLILGDQLNAKHSWYKARDSSTYFVMLELHQEADYVRHHIQKLLGFFAAMRAFANALETAGHQVIYLTLDDAAPEHSLTEQLERLINDYDISEFHYQAPDEYRLDKQLREWCENLNIPTTMVDTEHFLTPREAWQTYPMSRMEFFYRSLRKHYKVLLDEQGKPFGERWNFDTENRKKLPESKTIPEPLCFSKDVSDILAMIKRHQIVTIGYVDATHFIWPTTRQEARELLNFFLCHCLPEFGHYQDAMTSRGWSLYHSRLSFALNTKMLHPLDVIRRVENHWTEHQEQIDLAQVEGFIRQILGWREFVRALYWQHMPDYAQLNSLNADRNLPDFFWTGNTKMACVSHAINQSLEQAYAHHIQRLMITGNFGLLAGIHPDQMDQWYLGIYIDAIEWVEMPNTRGMSQYADGGIIASKPYAASGNYIQKMGHYCKPCHYDVKSKFGEMSCPFNSLYWHFLKRHEDSFRKNPRMSLAYKAWEKQSEEQQTAILKTADDYLHHLNDL</sequence>
<dbReference type="OrthoDB" id="5288100at2"/>
<dbReference type="SUPFAM" id="SSF48173">
    <property type="entry name" value="Cryptochrome/photolyase FAD-binding domain"/>
    <property type="match status" value="1"/>
</dbReference>
<dbReference type="Gene3D" id="3.40.50.620">
    <property type="entry name" value="HUPs"/>
    <property type="match status" value="1"/>
</dbReference>
<dbReference type="RefSeq" id="WP_112159130.1">
    <property type="nucleotide sequence ID" value="NZ_QKRX01000006.1"/>
</dbReference>
<dbReference type="InterPro" id="IPR036134">
    <property type="entry name" value="Crypto/Photolyase_FAD-like_sf"/>
</dbReference>
<dbReference type="AlphaFoldDB" id="A0A364NMD6"/>
<gene>
    <name evidence="1" type="ORF">DN062_09655</name>
</gene>
<dbReference type="InterPro" id="IPR052551">
    <property type="entry name" value="UV-DNA_repair_photolyase"/>
</dbReference>
<dbReference type="Gene3D" id="1.25.40.80">
    <property type="match status" value="1"/>
</dbReference>
<organism evidence="1 2">
    <name type="scientific">Nitrincola tibetensis</name>
    <dbReference type="NCBI Taxonomy" id="2219697"/>
    <lineage>
        <taxon>Bacteria</taxon>
        <taxon>Pseudomonadati</taxon>
        <taxon>Pseudomonadota</taxon>
        <taxon>Gammaproteobacteria</taxon>
        <taxon>Oceanospirillales</taxon>
        <taxon>Oceanospirillaceae</taxon>
        <taxon>Nitrincola</taxon>
    </lineage>
</organism>
<proteinExistence type="predicted"/>
<dbReference type="InterPro" id="IPR007357">
    <property type="entry name" value="PhrB-like"/>
</dbReference>
<evidence type="ECO:0000313" key="1">
    <source>
        <dbReference type="EMBL" id="RAU18045.1"/>
    </source>
</evidence>
<dbReference type="Proteomes" id="UP000250744">
    <property type="component" value="Unassembled WGS sequence"/>
</dbReference>
<evidence type="ECO:0000313" key="2">
    <source>
        <dbReference type="Proteomes" id="UP000250744"/>
    </source>
</evidence>
<name>A0A364NMD6_9GAMM</name>
<protein>
    <submittedName>
        <fullName evidence="1">Cryptochrome/photolyase family protein</fullName>
    </submittedName>
</protein>
<dbReference type="EMBL" id="QKRX01000006">
    <property type="protein sequence ID" value="RAU18045.1"/>
    <property type="molecule type" value="Genomic_DNA"/>
</dbReference>
<dbReference type="Gene3D" id="1.10.579.10">
    <property type="entry name" value="DNA Cyclobutane Dipyrimidine Photolyase, subunit A, domain 3"/>
    <property type="match status" value="1"/>
</dbReference>
<dbReference type="PANTHER" id="PTHR38657:SF1">
    <property type="entry name" value="SLR1343 PROTEIN"/>
    <property type="match status" value="1"/>
</dbReference>
<accession>A0A364NMD6</accession>
<dbReference type="InterPro" id="IPR014729">
    <property type="entry name" value="Rossmann-like_a/b/a_fold"/>
</dbReference>
<keyword evidence="1" id="KW-0456">Lyase</keyword>
<dbReference type="Gene3D" id="1.10.10.1710">
    <property type="entry name" value="Deoxyribodipyrimidine photolyase-related"/>
    <property type="match status" value="1"/>
</dbReference>
<dbReference type="Pfam" id="PF04244">
    <property type="entry name" value="DPRP"/>
    <property type="match status" value="1"/>
</dbReference>